<feature type="repeat" description="ANK" evidence="3">
    <location>
        <begin position="253"/>
        <end position="288"/>
    </location>
</feature>
<sequence length="838" mass="96909">MADEEIYNRVDSSFSKETILHKSIKDTRPDLLQCWFASQNWDDVNTGNRWNQTPLHYAAIKTNTYVLEVLLQVPRVDVTKQDLNGYNVLHSLIYNIVAVDDWQRTIQVLLSLGIDINQQTKHGYSILHLASRNTIPPRVLRFILESCAGLNVAMINKDGENFLHSFVQSINKTSPVSDEFKDRFALLDDIVRGKIACCAHKNLITLLKQRDLNGTTPFLLIINHFDRYRNVNAIKVLRKMAEAGGCSTIADNLGNHPIHYAIACLRKTPVKMLQMLIETGADANAKNIYEQSTAHLVRVDSKDLTFERIKSIVNVMKTKDIEFNASDKWGCFPLMYISAFYDSDCLPFLNDITSTSTVLNAVDSSGSSALHYAAYHDSGTFVNLLIQNGARNDIRDKLGESPIETAKRHLRISSEEALLESSASEELNDRNQQFFENFKSLQRSKKIEIDMDQFVENLLDHKYRNAGEEEEQSIPLSASLYKISEFCDNRRKKKYQREKKSWRKKSHKQRNTPIEKINNNVLKVKLIEGHKDVLEFFDENGILISPPIFMYLHKYLNQALHDPSLWKNDELRNLCYVFEMPFLQKDMKTTVFMVRLLWFGCKHKQLRIKIDMVPAIRKTAWWSIDPNSLPMMTQKIHDAGCLLLLDTTSDEQSFTSEYLKEFIVDTIDRIRPVQTNLRVSTAPAEVCLMETFPQIVRDSYALAKLFVDICNVTDISSYMLKNCTFHVLQELRWNPNMPDDISKLPSLMELTVQIFMKLLAYNKTYFLPRFFLPEVNIFPQDQDIQDKQHEKWEIKFILKILGQNVSLDSDESDDYDDYHDDDASDNDDYHDDDCSDDD</sequence>
<gene>
    <name evidence="5" type="ORF">MGAL_10B032988</name>
</gene>
<reference evidence="5" key="1">
    <citation type="submission" date="2018-11" db="EMBL/GenBank/DDBJ databases">
        <authorList>
            <person name="Alioto T."/>
            <person name="Alioto T."/>
        </authorList>
    </citation>
    <scope>NUCLEOTIDE SEQUENCE</scope>
</reference>
<dbReference type="PANTHER" id="PTHR24124">
    <property type="entry name" value="ANKYRIN REPEAT FAMILY A"/>
    <property type="match status" value="1"/>
</dbReference>
<feature type="repeat" description="ANK" evidence="3">
    <location>
        <begin position="365"/>
        <end position="397"/>
    </location>
</feature>
<accession>A0A8B6HD16</accession>
<evidence type="ECO:0000256" key="2">
    <source>
        <dbReference type="ARBA" id="ARBA00023043"/>
    </source>
</evidence>
<dbReference type="Gene3D" id="1.10.1410.40">
    <property type="match status" value="1"/>
</dbReference>
<dbReference type="InterPro" id="IPR036770">
    <property type="entry name" value="Ankyrin_rpt-contain_sf"/>
</dbReference>
<dbReference type="AlphaFoldDB" id="A0A8B6HD16"/>
<dbReference type="Gene3D" id="1.25.40.20">
    <property type="entry name" value="Ankyrin repeat-containing domain"/>
    <property type="match status" value="3"/>
</dbReference>
<keyword evidence="1" id="KW-0677">Repeat</keyword>
<dbReference type="PROSITE" id="PS50088">
    <property type="entry name" value="ANK_REPEAT"/>
    <property type="match status" value="2"/>
</dbReference>
<dbReference type="InterPro" id="IPR002110">
    <property type="entry name" value="Ankyrin_rpt"/>
</dbReference>
<protein>
    <submittedName>
        <fullName evidence="5">Uncharacterized protein</fullName>
    </submittedName>
</protein>
<dbReference type="OrthoDB" id="6095883at2759"/>
<dbReference type="PROSITE" id="PS50297">
    <property type="entry name" value="ANK_REP_REGION"/>
    <property type="match status" value="2"/>
</dbReference>
<dbReference type="EMBL" id="UYJE01009884">
    <property type="protein sequence ID" value="VDI77799.1"/>
    <property type="molecule type" value="Genomic_DNA"/>
</dbReference>
<evidence type="ECO:0000313" key="6">
    <source>
        <dbReference type="Proteomes" id="UP000596742"/>
    </source>
</evidence>
<name>A0A8B6HD16_MYTGA</name>
<dbReference type="Proteomes" id="UP000596742">
    <property type="component" value="Unassembled WGS sequence"/>
</dbReference>
<evidence type="ECO:0000256" key="1">
    <source>
        <dbReference type="ARBA" id="ARBA00022737"/>
    </source>
</evidence>
<dbReference type="Pfam" id="PF00023">
    <property type="entry name" value="Ank"/>
    <property type="match status" value="1"/>
</dbReference>
<dbReference type="SMART" id="SM00248">
    <property type="entry name" value="ANK"/>
    <property type="match status" value="6"/>
</dbReference>
<evidence type="ECO:0000313" key="5">
    <source>
        <dbReference type="EMBL" id="VDI77799.1"/>
    </source>
</evidence>
<comment type="caution">
    <text evidence="5">The sequence shown here is derived from an EMBL/GenBank/DDBJ whole genome shotgun (WGS) entry which is preliminary data.</text>
</comment>
<dbReference type="GO" id="GO:0005634">
    <property type="term" value="C:nucleus"/>
    <property type="evidence" value="ECO:0007669"/>
    <property type="project" value="TreeGrafter"/>
</dbReference>
<evidence type="ECO:0000256" key="4">
    <source>
        <dbReference type="SAM" id="MobiDB-lite"/>
    </source>
</evidence>
<dbReference type="SUPFAM" id="SSF48403">
    <property type="entry name" value="Ankyrin repeat"/>
    <property type="match status" value="1"/>
</dbReference>
<feature type="compositionally biased region" description="Acidic residues" evidence="4">
    <location>
        <begin position="808"/>
        <end position="838"/>
    </location>
</feature>
<organism evidence="5 6">
    <name type="scientific">Mytilus galloprovincialis</name>
    <name type="common">Mediterranean mussel</name>
    <dbReference type="NCBI Taxonomy" id="29158"/>
    <lineage>
        <taxon>Eukaryota</taxon>
        <taxon>Metazoa</taxon>
        <taxon>Spiralia</taxon>
        <taxon>Lophotrochozoa</taxon>
        <taxon>Mollusca</taxon>
        <taxon>Bivalvia</taxon>
        <taxon>Autobranchia</taxon>
        <taxon>Pteriomorphia</taxon>
        <taxon>Mytilida</taxon>
        <taxon>Mytiloidea</taxon>
        <taxon>Mytilidae</taxon>
        <taxon>Mytilinae</taxon>
        <taxon>Mytilus</taxon>
    </lineage>
</organism>
<dbReference type="PANTHER" id="PTHR24124:SF14">
    <property type="entry name" value="CHROMOSOME UNDETERMINED SCAFFOLD_25, WHOLE GENOME SHOTGUN SEQUENCE"/>
    <property type="match status" value="1"/>
</dbReference>
<keyword evidence="6" id="KW-1185">Reference proteome</keyword>
<dbReference type="Pfam" id="PF12796">
    <property type="entry name" value="Ank_2"/>
    <property type="match status" value="2"/>
</dbReference>
<dbReference type="GO" id="GO:0010468">
    <property type="term" value="P:regulation of gene expression"/>
    <property type="evidence" value="ECO:0007669"/>
    <property type="project" value="TreeGrafter"/>
</dbReference>
<evidence type="ECO:0000256" key="3">
    <source>
        <dbReference type="PROSITE-ProRule" id="PRU00023"/>
    </source>
</evidence>
<feature type="region of interest" description="Disordered" evidence="4">
    <location>
        <begin position="807"/>
        <end position="838"/>
    </location>
</feature>
<keyword evidence="2 3" id="KW-0040">ANK repeat</keyword>
<proteinExistence type="predicted"/>